<dbReference type="AlphaFoldDB" id="A0A6A6UHL3"/>
<proteinExistence type="predicted"/>
<evidence type="ECO:0000313" key="3">
    <source>
        <dbReference type="Proteomes" id="UP000799302"/>
    </source>
</evidence>
<protein>
    <recommendedName>
        <fullName evidence="4">SnoaL-like domain-containing protein</fullName>
    </recommendedName>
</protein>
<dbReference type="Proteomes" id="UP000799302">
    <property type="component" value="Unassembled WGS sequence"/>
</dbReference>
<sequence length="187" mass="19678">MYFSNAITIAASALALCGTVAASPAPAVGPQARAAAKSFCPNKEDDVDTGRRLNLFKQFNTLLFSGSQTPANVAAAFAQYVSPNLIEHTASANSYGADVGFLTALFPTVDITIIPGLQDCFPTNENTNKGICAIHYKATPKPGVQSFITNTTVISDFYKYDGVCITEHWDSTQTANAATTNPGFPGA</sequence>
<keyword evidence="1" id="KW-0732">Signal</keyword>
<dbReference type="EMBL" id="MU004234">
    <property type="protein sequence ID" value="KAF2670578.1"/>
    <property type="molecule type" value="Genomic_DNA"/>
</dbReference>
<name>A0A6A6UHL3_9PEZI</name>
<evidence type="ECO:0008006" key="4">
    <source>
        <dbReference type="Google" id="ProtNLM"/>
    </source>
</evidence>
<gene>
    <name evidence="2" type="ORF">BT63DRAFT_413289</name>
</gene>
<evidence type="ECO:0000256" key="1">
    <source>
        <dbReference type="SAM" id="SignalP"/>
    </source>
</evidence>
<organism evidence="2 3">
    <name type="scientific">Microthyrium microscopicum</name>
    <dbReference type="NCBI Taxonomy" id="703497"/>
    <lineage>
        <taxon>Eukaryota</taxon>
        <taxon>Fungi</taxon>
        <taxon>Dikarya</taxon>
        <taxon>Ascomycota</taxon>
        <taxon>Pezizomycotina</taxon>
        <taxon>Dothideomycetes</taxon>
        <taxon>Dothideomycetes incertae sedis</taxon>
        <taxon>Microthyriales</taxon>
        <taxon>Microthyriaceae</taxon>
        <taxon>Microthyrium</taxon>
    </lineage>
</organism>
<evidence type="ECO:0000313" key="2">
    <source>
        <dbReference type="EMBL" id="KAF2670578.1"/>
    </source>
</evidence>
<accession>A0A6A6UHL3</accession>
<keyword evidence="3" id="KW-1185">Reference proteome</keyword>
<feature type="chain" id="PRO_5025342048" description="SnoaL-like domain-containing protein" evidence="1">
    <location>
        <begin position="23"/>
        <end position="187"/>
    </location>
</feature>
<dbReference type="Gene3D" id="3.10.450.50">
    <property type="match status" value="1"/>
</dbReference>
<feature type="signal peptide" evidence="1">
    <location>
        <begin position="1"/>
        <end position="22"/>
    </location>
</feature>
<reference evidence="2" key="1">
    <citation type="journal article" date="2020" name="Stud. Mycol.">
        <title>101 Dothideomycetes genomes: a test case for predicting lifestyles and emergence of pathogens.</title>
        <authorList>
            <person name="Haridas S."/>
            <person name="Albert R."/>
            <person name="Binder M."/>
            <person name="Bloem J."/>
            <person name="Labutti K."/>
            <person name="Salamov A."/>
            <person name="Andreopoulos B."/>
            <person name="Baker S."/>
            <person name="Barry K."/>
            <person name="Bills G."/>
            <person name="Bluhm B."/>
            <person name="Cannon C."/>
            <person name="Castanera R."/>
            <person name="Culley D."/>
            <person name="Daum C."/>
            <person name="Ezra D."/>
            <person name="Gonzalez J."/>
            <person name="Henrissat B."/>
            <person name="Kuo A."/>
            <person name="Liang C."/>
            <person name="Lipzen A."/>
            <person name="Lutzoni F."/>
            <person name="Magnuson J."/>
            <person name="Mondo S."/>
            <person name="Nolan M."/>
            <person name="Ohm R."/>
            <person name="Pangilinan J."/>
            <person name="Park H.-J."/>
            <person name="Ramirez L."/>
            <person name="Alfaro M."/>
            <person name="Sun H."/>
            <person name="Tritt A."/>
            <person name="Yoshinaga Y."/>
            <person name="Zwiers L.-H."/>
            <person name="Turgeon B."/>
            <person name="Goodwin S."/>
            <person name="Spatafora J."/>
            <person name="Crous P."/>
            <person name="Grigoriev I."/>
        </authorList>
    </citation>
    <scope>NUCLEOTIDE SEQUENCE</scope>
    <source>
        <strain evidence="2">CBS 115976</strain>
    </source>
</reference>